<protein>
    <submittedName>
        <fullName evidence="1">Uncharacterized protein</fullName>
    </submittedName>
</protein>
<reference evidence="1 2" key="1">
    <citation type="submission" date="2019-05" db="EMBL/GenBank/DDBJ databases">
        <title>Another draft genome of Portunus trituberculatus and its Hox gene families provides insights of decapod evolution.</title>
        <authorList>
            <person name="Jeong J.-H."/>
            <person name="Song I."/>
            <person name="Kim S."/>
            <person name="Choi T."/>
            <person name="Kim D."/>
            <person name="Ryu S."/>
            <person name="Kim W."/>
        </authorList>
    </citation>
    <scope>NUCLEOTIDE SEQUENCE [LARGE SCALE GENOMIC DNA]</scope>
    <source>
        <tissue evidence="1">Muscle</tissue>
    </source>
</reference>
<gene>
    <name evidence="1" type="ORF">E2C01_047662</name>
</gene>
<dbReference type="AlphaFoldDB" id="A0A5B7G479"/>
<evidence type="ECO:0000313" key="1">
    <source>
        <dbReference type="EMBL" id="MPC53762.1"/>
    </source>
</evidence>
<sequence length="188" mass="19714">MVRSHTTPLSPPAQSTRVFFCLKSRGVRELTADLKRVRTLKKLIDFHIIFVSLVSNSLLHLGFIESQSLFAATCRCRLVTPVVSTAAAAAATATLMMRQPSVIAASILCASLFSVSIGVGVTCSSLVSESGSTALYCMLLGSEGRIFSAHCASPNADALRSSSAEDAACLAATVTVTQRGAWSDLGTV</sequence>
<evidence type="ECO:0000313" key="2">
    <source>
        <dbReference type="Proteomes" id="UP000324222"/>
    </source>
</evidence>
<keyword evidence="2" id="KW-1185">Reference proteome</keyword>
<organism evidence="1 2">
    <name type="scientific">Portunus trituberculatus</name>
    <name type="common">Swimming crab</name>
    <name type="synonym">Neptunus trituberculatus</name>
    <dbReference type="NCBI Taxonomy" id="210409"/>
    <lineage>
        <taxon>Eukaryota</taxon>
        <taxon>Metazoa</taxon>
        <taxon>Ecdysozoa</taxon>
        <taxon>Arthropoda</taxon>
        <taxon>Crustacea</taxon>
        <taxon>Multicrustacea</taxon>
        <taxon>Malacostraca</taxon>
        <taxon>Eumalacostraca</taxon>
        <taxon>Eucarida</taxon>
        <taxon>Decapoda</taxon>
        <taxon>Pleocyemata</taxon>
        <taxon>Brachyura</taxon>
        <taxon>Eubrachyura</taxon>
        <taxon>Portunoidea</taxon>
        <taxon>Portunidae</taxon>
        <taxon>Portuninae</taxon>
        <taxon>Portunus</taxon>
    </lineage>
</organism>
<accession>A0A5B7G479</accession>
<dbReference type="EMBL" id="VSRR010011861">
    <property type="protein sequence ID" value="MPC53762.1"/>
    <property type="molecule type" value="Genomic_DNA"/>
</dbReference>
<name>A0A5B7G479_PORTR</name>
<dbReference type="Proteomes" id="UP000324222">
    <property type="component" value="Unassembled WGS sequence"/>
</dbReference>
<proteinExistence type="predicted"/>
<comment type="caution">
    <text evidence="1">The sequence shown here is derived from an EMBL/GenBank/DDBJ whole genome shotgun (WGS) entry which is preliminary data.</text>
</comment>